<feature type="compositionally biased region" description="Low complexity" evidence="1">
    <location>
        <begin position="218"/>
        <end position="237"/>
    </location>
</feature>
<feature type="region of interest" description="Disordered" evidence="1">
    <location>
        <begin position="184"/>
        <end position="331"/>
    </location>
</feature>
<evidence type="ECO:0000313" key="3">
    <source>
        <dbReference type="Proteomes" id="UP000023623"/>
    </source>
</evidence>
<feature type="compositionally biased region" description="Low complexity" evidence="1">
    <location>
        <begin position="53"/>
        <end position="62"/>
    </location>
</feature>
<reference evidence="2 3" key="1">
    <citation type="submission" date="2014-02" db="EMBL/GenBank/DDBJ databases">
        <title>The Genome Sequence of Trichophyton rubrum (morphotype soudanense) CBS 452.61.</title>
        <authorList>
            <consortium name="The Broad Institute Genomics Platform"/>
            <person name="Cuomo C.A."/>
            <person name="White T.C."/>
            <person name="Graser Y."/>
            <person name="Martinez-Rossi N."/>
            <person name="Heitman J."/>
            <person name="Young S.K."/>
            <person name="Zeng Q."/>
            <person name="Gargeya S."/>
            <person name="Abouelleil A."/>
            <person name="Alvarado L."/>
            <person name="Chapman S.B."/>
            <person name="Gainer-Dewar J."/>
            <person name="Goldberg J."/>
            <person name="Griggs A."/>
            <person name="Gujja S."/>
            <person name="Hansen M."/>
            <person name="Howarth C."/>
            <person name="Imamovic A."/>
            <person name="Larimer J."/>
            <person name="Martinez D."/>
            <person name="Murphy C."/>
            <person name="Pearson M.D."/>
            <person name="Persinoti G."/>
            <person name="Poon T."/>
            <person name="Priest M."/>
            <person name="Roberts A.D."/>
            <person name="Saif S."/>
            <person name="Shea T.D."/>
            <person name="Sykes S.N."/>
            <person name="Wortman J."/>
            <person name="Nusbaum C."/>
            <person name="Birren B."/>
        </authorList>
    </citation>
    <scope>NUCLEOTIDE SEQUENCE [LARGE SCALE GENOMIC DNA]</scope>
    <source>
        <strain evidence="2 3">CBS 452.61</strain>
    </source>
</reference>
<organism evidence="2 3">
    <name type="scientific">Trichophyton soudanense CBS 452.61</name>
    <dbReference type="NCBI Taxonomy" id="1215331"/>
    <lineage>
        <taxon>Eukaryota</taxon>
        <taxon>Fungi</taxon>
        <taxon>Dikarya</taxon>
        <taxon>Ascomycota</taxon>
        <taxon>Pezizomycotina</taxon>
        <taxon>Eurotiomycetes</taxon>
        <taxon>Eurotiomycetidae</taxon>
        <taxon>Onygenales</taxon>
        <taxon>Arthrodermataceae</taxon>
        <taxon>Trichophyton</taxon>
    </lineage>
</organism>
<evidence type="ECO:0000313" key="2">
    <source>
        <dbReference type="EMBL" id="EZF72578.1"/>
    </source>
</evidence>
<proteinExistence type="predicted"/>
<dbReference type="AlphaFoldDB" id="A0A022XQH9"/>
<dbReference type="Proteomes" id="UP000023623">
    <property type="component" value="Unassembled WGS sequence"/>
</dbReference>
<gene>
    <name evidence="2" type="ORF">H105_05374</name>
</gene>
<feature type="region of interest" description="Disordered" evidence="1">
    <location>
        <begin position="53"/>
        <end position="119"/>
    </location>
</feature>
<feature type="compositionally biased region" description="Polar residues" evidence="1">
    <location>
        <begin position="267"/>
        <end position="276"/>
    </location>
</feature>
<evidence type="ECO:0000256" key="1">
    <source>
        <dbReference type="SAM" id="MobiDB-lite"/>
    </source>
</evidence>
<keyword evidence="3" id="KW-1185">Reference proteome</keyword>
<accession>A0A022XQH9</accession>
<dbReference type="OrthoDB" id="5407894at2759"/>
<name>A0A022XQH9_TRISD</name>
<feature type="compositionally biased region" description="Polar residues" evidence="1">
    <location>
        <begin position="297"/>
        <end position="316"/>
    </location>
</feature>
<dbReference type="HOGENOM" id="CLU_017164_2_0_1"/>
<feature type="compositionally biased region" description="Polar residues" evidence="1">
    <location>
        <begin position="65"/>
        <end position="77"/>
    </location>
</feature>
<sequence length="712" mass="78139">MLQQKDDHLLRAALHTDGNMNMRTCGHDKIHIDTGGPSSCLVFPFPFAGCRQQQQPSQSRRSVSCERTLTDSSLHIRQQQQQQQQHQDQDQGQAERHHRFSVRQNSPGPGSRYVFGQNNGSDKAASNAFPLFPKRIRRSISSDGLRHDLDRHFSSSSSSSSSLAMQFLPKQNRQLQLPSFEELGIATPSPNNMPRAAAHQERDQRPSTSPSGSFIDGAIPAASPSKSSSPFADSPNSRMDVSYPSPLPITPPESDDHVQWNPAATGAPNNDSSEATVPTEEGSSGVAEVTMKEEQPQDSCTPKQSTQQQPDQNNPDSADDSRSLPIPSGMPLQDGNDRLLFLQKGIVTAVSFLAISKDPAKVVQLVSQTLPCPPSNNLPNSSSLSPACVFSPIVQTIQSRLQPDQSPYINITHAVPPKFSLSSLPTSPPSTPNRLFPGDDYFNMTVFSNATAAPHYPFTSASSSSSLSGGAQSQAPYVPTPIVPPYSVNIAAVERYLPPTSTCEYQNLFTTSGPSVLLDRLRELSPRDGTLLLVYPTLRGAQCFKQHYLNPILDPLLRNLVGLHCLPSDIGTALSSTPALKHMDPFETMHSKVSQLCSSLTYRDRTTFTLSYASPGCIPLSRDLWTEWYIAQESPRAREILDDYWRNDHRTRHHTASKGMGMDREVTSAMVLRDVVDGIRKRATTEPMDDAEREGVEVGIFVIRRSLSQSST</sequence>
<protein>
    <submittedName>
        <fullName evidence="2">Uncharacterized protein</fullName>
    </submittedName>
</protein>
<dbReference type="EMBL" id="KK208874">
    <property type="protein sequence ID" value="EZF72578.1"/>
    <property type="molecule type" value="Genomic_DNA"/>
</dbReference>